<dbReference type="OrthoDB" id="8776305at2"/>
<proteinExistence type="predicted"/>
<evidence type="ECO:0000259" key="1">
    <source>
        <dbReference type="Pfam" id="PF05168"/>
    </source>
</evidence>
<name>A0A2Z4PN12_9GAMM</name>
<organism evidence="2 3">
    <name type="scientific">Marinomonas primoryensis</name>
    <dbReference type="NCBI Taxonomy" id="178399"/>
    <lineage>
        <taxon>Bacteria</taxon>
        <taxon>Pseudomonadati</taxon>
        <taxon>Pseudomonadota</taxon>
        <taxon>Gammaproteobacteria</taxon>
        <taxon>Oceanospirillales</taxon>
        <taxon>Oceanospirillaceae</taxon>
        <taxon>Marinomonas</taxon>
    </lineage>
</organism>
<feature type="domain" description="HEPN" evidence="1">
    <location>
        <begin position="21"/>
        <end position="66"/>
    </location>
</feature>
<reference evidence="2 3" key="1">
    <citation type="submission" date="2016-06" db="EMBL/GenBank/DDBJ databases">
        <title>The sequenced genome of the ice-adhering bacterium Marinomonas primoryensis, from Antarctica.</title>
        <authorList>
            <person name="Graham L."/>
            <person name="Vance T.D.R."/>
            <person name="Davies P.L."/>
        </authorList>
    </citation>
    <scope>NUCLEOTIDE SEQUENCE [LARGE SCALE GENOMIC DNA]</scope>
    <source>
        <strain evidence="2 3">AceL</strain>
    </source>
</reference>
<gene>
    <name evidence="2" type="ORF">A8139_02375</name>
</gene>
<evidence type="ECO:0000313" key="2">
    <source>
        <dbReference type="EMBL" id="AWX98967.1"/>
    </source>
</evidence>
<dbReference type="Gene3D" id="1.20.120.330">
    <property type="entry name" value="Nucleotidyltransferases domain 2"/>
    <property type="match status" value="1"/>
</dbReference>
<dbReference type="SUPFAM" id="SSF81593">
    <property type="entry name" value="Nucleotidyltransferase substrate binding subunit/domain"/>
    <property type="match status" value="1"/>
</dbReference>
<protein>
    <recommendedName>
        <fullName evidence="1">HEPN domain-containing protein</fullName>
    </recommendedName>
</protein>
<dbReference type="Proteomes" id="UP000249898">
    <property type="component" value="Chromosome"/>
</dbReference>
<dbReference type="Pfam" id="PF05168">
    <property type="entry name" value="HEPN"/>
    <property type="match status" value="1"/>
</dbReference>
<sequence>MSEEFDFQVALNTCAQDIFRLQADQDYISARSNYFMEFQQQFLWSAQQAVEKYLKAILLYNGNTARWKKEPNSNSNGGKPFGHDLIALNSKVRMIGYLDYSIPDWGESFLEYLSKFGGVNRYLSHSSYTTYEALEKLDELVWHIRRYCFYIPENSEKMSFRDATINCIKAINFPTRHNLTGGRLEKILKSNSISRDLLVRENRVYGTEDDLLQKTQISSSIIPPQDRDWFTDEMKERLEYYIQP</sequence>
<dbReference type="EMBL" id="CP016181">
    <property type="protein sequence ID" value="AWX98967.1"/>
    <property type="molecule type" value="Genomic_DNA"/>
</dbReference>
<evidence type="ECO:0000313" key="3">
    <source>
        <dbReference type="Proteomes" id="UP000249898"/>
    </source>
</evidence>
<accession>A0A2Z4PN12</accession>
<dbReference type="InterPro" id="IPR007842">
    <property type="entry name" value="HEPN_dom"/>
</dbReference>
<dbReference type="RefSeq" id="WP_112135352.1">
    <property type="nucleotide sequence ID" value="NZ_CP016181.1"/>
</dbReference>
<dbReference type="AlphaFoldDB" id="A0A2Z4PN12"/>